<evidence type="ECO:0000313" key="5">
    <source>
        <dbReference type="Proteomes" id="UP000287910"/>
    </source>
</evidence>
<dbReference type="InterPro" id="IPR009988">
    <property type="entry name" value="DUF1510"/>
</dbReference>
<dbReference type="EMBL" id="RYYR01000001">
    <property type="protein sequence ID" value="RUL57082.1"/>
    <property type="molecule type" value="Genomic_DNA"/>
</dbReference>
<proteinExistence type="predicted"/>
<sequence length="236" mass="26896">MLGRGLTYLMENESRDYMNRSEKRQRYQNDGKRKKMDRLLNILIAIVSILIILNLISIFTDKDQNTKNDEVANTTDESSKDAKITDDTTEDRTSEEVDEETSDDETIDEPIGSDENLSSELIVAPSEDPIVDEVIVNPNWQSTPTKQTGEHVSAYTEGHIDYEEKLETFQNAVSLEPENIIVWSVKNNGSPNSSVAVLTSKDAERTDKYRVYIEWIENEGWIPVKVEKLNQLDGAY</sequence>
<feature type="domain" description="DUF1510" evidence="3">
    <location>
        <begin position="135"/>
        <end position="229"/>
    </location>
</feature>
<dbReference type="Proteomes" id="UP000287910">
    <property type="component" value="Unassembled WGS sequence"/>
</dbReference>
<feature type="compositionally biased region" description="Basic and acidic residues" evidence="1">
    <location>
        <begin position="77"/>
        <end position="95"/>
    </location>
</feature>
<comment type="caution">
    <text evidence="4">The sequence shown here is derived from an EMBL/GenBank/DDBJ whole genome shotgun (WGS) entry which is preliminary data.</text>
</comment>
<evidence type="ECO:0000256" key="2">
    <source>
        <dbReference type="SAM" id="Phobius"/>
    </source>
</evidence>
<dbReference type="Pfam" id="PF07423">
    <property type="entry name" value="DUF1510"/>
    <property type="match status" value="1"/>
</dbReference>
<feature type="transmembrane region" description="Helical" evidence="2">
    <location>
        <begin position="39"/>
        <end position="59"/>
    </location>
</feature>
<gene>
    <name evidence="4" type="ORF">EK386_01295</name>
</gene>
<keyword evidence="2" id="KW-0812">Transmembrane</keyword>
<keyword evidence="5" id="KW-1185">Reference proteome</keyword>
<protein>
    <submittedName>
        <fullName evidence="4">DUF1510 family protein</fullName>
    </submittedName>
</protein>
<reference evidence="4 5" key="1">
    <citation type="submission" date="2018-12" db="EMBL/GenBank/DDBJ databases">
        <title>Lysinibacillus antri sp. nov., isolated from a cave soil.</title>
        <authorList>
            <person name="Narsing Rao M.P."/>
            <person name="Zhang H."/>
            <person name="Dong Z.-Y."/>
            <person name="Niu X.-K."/>
            <person name="Zhang K."/>
            <person name="Fang B.-Z."/>
            <person name="Kang Y.-Q."/>
            <person name="Xiao M."/>
            <person name="Li W.-J."/>
        </authorList>
    </citation>
    <scope>NUCLEOTIDE SEQUENCE [LARGE SCALE GENOMIC DNA]</scope>
    <source>
        <strain evidence="4 5">SYSU K30002</strain>
    </source>
</reference>
<keyword evidence="2" id="KW-1133">Transmembrane helix</keyword>
<accession>A0A432LIE6</accession>
<evidence type="ECO:0000256" key="1">
    <source>
        <dbReference type="SAM" id="MobiDB-lite"/>
    </source>
</evidence>
<feature type="region of interest" description="Disordered" evidence="1">
    <location>
        <begin position="69"/>
        <end position="116"/>
    </location>
</feature>
<feature type="compositionally biased region" description="Acidic residues" evidence="1">
    <location>
        <begin position="96"/>
        <end position="112"/>
    </location>
</feature>
<dbReference type="AlphaFoldDB" id="A0A432LIE6"/>
<name>A0A432LIE6_9BACI</name>
<evidence type="ECO:0000313" key="4">
    <source>
        <dbReference type="EMBL" id="RUL57082.1"/>
    </source>
</evidence>
<evidence type="ECO:0000259" key="3">
    <source>
        <dbReference type="Pfam" id="PF07423"/>
    </source>
</evidence>
<organism evidence="4 5">
    <name type="scientific">Lysinibacillus antri</name>
    <dbReference type="NCBI Taxonomy" id="2498145"/>
    <lineage>
        <taxon>Bacteria</taxon>
        <taxon>Bacillati</taxon>
        <taxon>Bacillota</taxon>
        <taxon>Bacilli</taxon>
        <taxon>Bacillales</taxon>
        <taxon>Bacillaceae</taxon>
        <taxon>Lysinibacillus</taxon>
    </lineage>
</organism>
<keyword evidence="2" id="KW-0472">Membrane</keyword>